<feature type="domain" description="F-box" evidence="1">
    <location>
        <begin position="4"/>
        <end position="50"/>
    </location>
</feature>
<dbReference type="Pfam" id="PF12937">
    <property type="entry name" value="F-box-like"/>
    <property type="match status" value="1"/>
</dbReference>
<dbReference type="InterPro" id="IPR025886">
    <property type="entry name" value="PP2-like"/>
</dbReference>
<dbReference type="Proteomes" id="UP000288805">
    <property type="component" value="Unassembled WGS sequence"/>
</dbReference>
<sequence>MEGIKCITELPEECMSHILSLTSPRDAARSAVLSSEFRSAANSDIVWGSFLPSGFEEIISKLESPLVFSSKKDLYLHFCNGPFLLKDNTKSFWLDKATGKKCYMLGGRELSISLENVTSYWRWMPQPSSRVPAVAKLMIDCSLKIKGKMKSRMLSPSTTTRRIWWRFRRVHTSEQQQQYEEEVPHMRKDGWLELEMGSFFNDKNEDDELEMEMRNFHIRTPKSGLILEGVELRPTPTPTP</sequence>
<protein>
    <submittedName>
        <fullName evidence="2">F-box protein PP2-B10</fullName>
    </submittedName>
</protein>
<dbReference type="PROSITE" id="PS50181">
    <property type="entry name" value="FBOX"/>
    <property type="match status" value="1"/>
</dbReference>
<evidence type="ECO:0000313" key="3">
    <source>
        <dbReference type="Proteomes" id="UP000288805"/>
    </source>
</evidence>
<dbReference type="EMBL" id="QGNW01000105">
    <property type="protein sequence ID" value="RVW96845.1"/>
    <property type="molecule type" value="Genomic_DNA"/>
</dbReference>
<dbReference type="PANTHER" id="PTHR32278">
    <property type="entry name" value="F-BOX DOMAIN-CONTAINING PROTEIN"/>
    <property type="match status" value="1"/>
</dbReference>
<dbReference type="AlphaFoldDB" id="A0A438IJQ7"/>
<dbReference type="Gene3D" id="1.20.1280.50">
    <property type="match status" value="1"/>
</dbReference>
<evidence type="ECO:0000259" key="1">
    <source>
        <dbReference type="PROSITE" id="PS50181"/>
    </source>
</evidence>
<dbReference type="CDD" id="cd22162">
    <property type="entry name" value="F-box_AtSKIP3-like"/>
    <property type="match status" value="1"/>
</dbReference>
<dbReference type="PANTHER" id="PTHR32278:SF111">
    <property type="entry name" value="F-BOX PROTEIN PP2-B12-RELATED"/>
    <property type="match status" value="1"/>
</dbReference>
<accession>A0A438IJQ7</accession>
<reference evidence="2 3" key="1">
    <citation type="journal article" date="2018" name="PLoS Genet.">
        <title>Population sequencing reveals clonal diversity and ancestral inbreeding in the grapevine cultivar Chardonnay.</title>
        <authorList>
            <person name="Roach M.J."/>
            <person name="Johnson D.L."/>
            <person name="Bohlmann J."/>
            <person name="van Vuuren H.J."/>
            <person name="Jones S.J."/>
            <person name="Pretorius I.S."/>
            <person name="Schmidt S.A."/>
            <person name="Borneman A.R."/>
        </authorList>
    </citation>
    <scope>NUCLEOTIDE SEQUENCE [LARGE SCALE GENOMIC DNA]</scope>
    <source>
        <strain evidence="3">cv. Chardonnay</strain>
        <tissue evidence="2">Leaf</tissue>
    </source>
</reference>
<dbReference type="InterPro" id="IPR001810">
    <property type="entry name" value="F-box_dom"/>
</dbReference>
<dbReference type="InterPro" id="IPR036047">
    <property type="entry name" value="F-box-like_dom_sf"/>
</dbReference>
<evidence type="ECO:0000313" key="2">
    <source>
        <dbReference type="EMBL" id="RVW96845.1"/>
    </source>
</evidence>
<comment type="caution">
    <text evidence="2">The sequence shown here is derived from an EMBL/GenBank/DDBJ whole genome shotgun (WGS) entry which is preliminary data.</text>
</comment>
<dbReference type="Pfam" id="PF14299">
    <property type="entry name" value="PP2"/>
    <property type="match status" value="1"/>
</dbReference>
<name>A0A438IJQ7_VITVI</name>
<gene>
    <name evidence="2" type="primary">PP2B10_5</name>
    <name evidence="2" type="ORF">CK203_026126</name>
</gene>
<dbReference type="SUPFAM" id="SSF81383">
    <property type="entry name" value="F-box domain"/>
    <property type="match status" value="1"/>
</dbReference>
<organism evidence="2 3">
    <name type="scientific">Vitis vinifera</name>
    <name type="common">Grape</name>
    <dbReference type="NCBI Taxonomy" id="29760"/>
    <lineage>
        <taxon>Eukaryota</taxon>
        <taxon>Viridiplantae</taxon>
        <taxon>Streptophyta</taxon>
        <taxon>Embryophyta</taxon>
        <taxon>Tracheophyta</taxon>
        <taxon>Spermatophyta</taxon>
        <taxon>Magnoliopsida</taxon>
        <taxon>eudicotyledons</taxon>
        <taxon>Gunneridae</taxon>
        <taxon>Pentapetalae</taxon>
        <taxon>rosids</taxon>
        <taxon>Vitales</taxon>
        <taxon>Vitaceae</taxon>
        <taxon>Viteae</taxon>
        <taxon>Vitis</taxon>
    </lineage>
</organism>
<proteinExistence type="predicted"/>